<dbReference type="AlphaFoldDB" id="A0AAD7E5Y1"/>
<feature type="region of interest" description="Disordered" evidence="1">
    <location>
        <begin position="67"/>
        <end position="91"/>
    </location>
</feature>
<reference evidence="2" key="1">
    <citation type="submission" date="2023-03" db="EMBL/GenBank/DDBJ databases">
        <title>Massive genome expansion in bonnet fungi (Mycena s.s.) driven by repeated elements and novel gene families across ecological guilds.</title>
        <authorList>
            <consortium name="Lawrence Berkeley National Laboratory"/>
            <person name="Harder C.B."/>
            <person name="Miyauchi S."/>
            <person name="Viragh M."/>
            <person name="Kuo A."/>
            <person name="Thoen E."/>
            <person name="Andreopoulos B."/>
            <person name="Lu D."/>
            <person name="Skrede I."/>
            <person name="Drula E."/>
            <person name="Henrissat B."/>
            <person name="Morin E."/>
            <person name="Kohler A."/>
            <person name="Barry K."/>
            <person name="LaButti K."/>
            <person name="Morin E."/>
            <person name="Salamov A."/>
            <person name="Lipzen A."/>
            <person name="Mereny Z."/>
            <person name="Hegedus B."/>
            <person name="Baldrian P."/>
            <person name="Stursova M."/>
            <person name="Weitz H."/>
            <person name="Taylor A."/>
            <person name="Grigoriev I.V."/>
            <person name="Nagy L.G."/>
            <person name="Martin F."/>
            <person name="Kauserud H."/>
        </authorList>
    </citation>
    <scope>NUCLEOTIDE SEQUENCE</scope>
    <source>
        <strain evidence="2">9144</strain>
    </source>
</reference>
<protein>
    <submittedName>
        <fullName evidence="2">Uncharacterized protein</fullName>
    </submittedName>
</protein>
<feature type="compositionally biased region" description="Acidic residues" evidence="1">
    <location>
        <begin position="82"/>
        <end position="91"/>
    </location>
</feature>
<sequence>MSTHSRPLFTFLHNKIAEKKTARRPSSSPENVRPLQRRRLGKSAGESRPRQYNSDELILGAFDGSDSESTELEYMSGSELTDLSDSEPEDMEEHRTPLSTLISMAPDTANKHNWQQIFNDHPEHWPELCNHWCSVLDKVQGRTVSQKLDRDIYKSAVLMLRQLRAVPKADPQWVKVVQTSGLGQAICSLSEQVYHADTQSPQLLRFFIKNRAADTLCEVLDDYIKTEADSWERIRIVFTPEKRYAPGLTLTAELLWKFLIDLQQENLLQSQFPHIIQLFLSLKNFEEVYSSFLGPELQKRGYNLYGVKPESLYAQFMQYLMGVRGKLDQLLKHNDFLKTIITATFEGREKRNQIREHLKHLNAGVEQGAKRKSCAKCRRLKETQWCRQVFYITEQNVDHLQGHGFTNAQPHEYLKPKKIRKNNPKRTHKPLMTPEEFRKDWRFEELKPDENTIQRHVSWARVCLMLNMILQPDEFIDVIIFGALPQDLVRYMIRNHYAPTPGPPLRRGKRFAEYQQGKMVQVGSTNPAGGEPGSAYSSAKGWDADTINGVKNIFREATDASIMMEIVRVFHPDVVTAIEKSAAAADRIGRWGVTGYKCNGYCSALHTDEDVCRGINICLEWVALDGEYSFCQPSSRYYIKVNANTVWTFDANHVHGTMLPSTARLLEAKPRAPFGGRVSRGKHLTATVSNIRKAEKYLAIREKKAARRAYWNISQ</sequence>
<gene>
    <name evidence="2" type="ORF">GGX14DRAFT_553960</name>
</gene>
<name>A0AAD7E5Y1_9AGAR</name>
<dbReference type="Proteomes" id="UP001219525">
    <property type="component" value="Unassembled WGS sequence"/>
</dbReference>
<keyword evidence="3" id="KW-1185">Reference proteome</keyword>
<accession>A0AAD7E5Y1</accession>
<organism evidence="2 3">
    <name type="scientific">Mycena pura</name>
    <dbReference type="NCBI Taxonomy" id="153505"/>
    <lineage>
        <taxon>Eukaryota</taxon>
        <taxon>Fungi</taxon>
        <taxon>Dikarya</taxon>
        <taxon>Basidiomycota</taxon>
        <taxon>Agaricomycotina</taxon>
        <taxon>Agaricomycetes</taxon>
        <taxon>Agaricomycetidae</taxon>
        <taxon>Agaricales</taxon>
        <taxon>Marasmiineae</taxon>
        <taxon>Mycenaceae</taxon>
        <taxon>Mycena</taxon>
    </lineage>
</organism>
<feature type="region of interest" description="Disordered" evidence="1">
    <location>
        <begin position="17"/>
        <end position="54"/>
    </location>
</feature>
<evidence type="ECO:0000313" key="2">
    <source>
        <dbReference type="EMBL" id="KAJ7230478.1"/>
    </source>
</evidence>
<evidence type="ECO:0000313" key="3">
    <source>
        <dbReference type="Proteomes" id="UP001219525"/>
    </source>
</evidence>
<evidence type="ECO:0000256" key="1">
    <source>
        <dbReference type="SAM" id="MobiDB-lite"/>
    </source>
</evidence>
<dbReference type="EMBL" id="JARJCW010000001">
    <property type="protein sequence ID" value="KAJ7230478.1"/>
    <property type="molecule type" value="Genomic_DNA"/>
</dbReference>
<comment type="caution">
    <text evidence="2">The sequence shown here is derived from an EMBL/GenBank/DDBJ whole genome shotgun (WGS) entry which is preliminary data.</text>
</comment>
<proteinExistence type="predicted"/>